<keyword evidence="2" id="KW-1185">Reference proteome</keyword>
<protein>
    <submittedName>
        <fullName evidence="1">Uncharacterized protein</fullName>
    </submittedName>
</protein>
<sequence length="112" mass="12512">MGFSPARIKSWVILPWLDEMDPAHVAGISLGWGKLKCRFRWKRKLSSKSNITHARHLANVLPNPSLPSLSLSSTPKSFKITPSQRSAADSSHTAFSTLWVTPNIRCRLQTMA</sequence>
<comment type="caution">
    <text evidence="1">The sequence shown here is derived from an EMBL/GenBank/DDBJ whole genome shotgun (WGS) entry which is preliminary data.</text>
</comment>
<reference evidence="1" key="1">
    <citation type="submission" date="2020-08" db="EMBL/GenBank/DDBJ databases">
        <title>Multicomponent nature underlies the extraordinary mechanical properties of spider dragline silk.</title>
        <authorList>
            <person name="Kono N."/>
            <person name="Nakamura H."/>
            <person name="Mori M."/>
            <person name="Yoshida Y."/>
            <person name="Ohtoshi R."/>
            <person name="Malay A.D."/>
            <person name="Moran D.A.P."/>
            <person name="Tomita M."/>
            <person name="Numata K."/>
            <person name="Arakawa K."/>
        </authorList>
    </citation>
    <scope>NUCLEOTIDE SEQUENCE</scope>
</reference>
<evidence type="ECO:0000313" key="2">
    <source>
        <dbReference type="Proteomes" id="UP000887013"/>
    </source>
</evidence>
<name>A0A8X6Q575_NEPPI</name>
<dbReference type="EMBL" id="BMAW01027187">
    <property type="protein sequence ID" value="GFU00968.1"/>
    <property type="molecule type" value="Genomic_DNA"/>
</dbReference>
<accession>A0A8X6Q575</accession>
<organism evidence="1 2">
    <name type="scientific">Nephila pilipes</name>
    <name type="common">Giant wood spider</name>
    <name type="synonym">Nephila maculata</name>
    <dbReference type="NCBI Taxonomy" id="299642"/>
    <lineage>
        <taxon>Eukaryota</taxon>
        <taxon>Metazoa</taxon>
        <taxon>Ecdysozoa</taxon>
        <taxon>Arthropoda</taxon>
        <taxon>Chelicerata</taxon>
        <taxon>Arachnida</taxon>
        <taxon>Araneae</taxon>
        <taxon>Araneomorphae</taxon>
        <taxon>Entelegynae</taxon>
        <taxon>Araneoidea</taxon>
        <taxon>Nephilidae</taxon>
        <taxon>Nephila</taxon>
    </lineage>
</organism>
<dbReference type="Proteomes" id="UP000887013">
    <property type="component" value="Unassembled WGS sequence"/>
</dbReference>
<proteinExistence type="predicted"/>
<dbReference type="AlphaFoldDB" id="A0A8X6Q575"/>
<evidence type="ECO:0000313" key="1">
    <source>
        <dbReference type="EMBL" id="GFU00968.1"/>
    </source>
</evidence>
<gene>
    <name evidence="1" type="ORF">NPIL_597431</name>
</gene>